<sequence>MHIIYDTANFTTVSMCASLINVYSQDRERGWSRLSSLITFAAAYLSFTIVFGIKLIHWSHSLPAHCYNTKFIAYPGHSHPKVDLAYLGVTCFYCLGCLWGCVSCHRSLNAVLAPLLSPLKNAKFGSRELQKAYLLFLHPNRLSELAPGIVLAAMVQYPLHLYMVIALRASNESRLNGDSENAWGFGQIVALIAAVSTILECFRGISDYYSQVPELGNETDLTAQAETEENPTAVE</sequence>
<gene>
    <name evidence="2" type="ORF">B0J13DRAFT_611481</name>
</gene>
<evidence type="ECO:0000313" key="2">
    <source>
        <dbReference type="EMBL" id="KAH7127893.1"/>
    </source>
</evidence>
<organism evidence="2 3">
    <name type="scientific">Dactylonectria estremocensis</name>
    <dbReference type="NCBI Taxonomy" id="1079267"/>
    <lineage>
        <taxon>Eukaryota</taxon>
        <taxon>Fungi</taxon>
        <taxon>Dikarya</taxon>
        <taxon>Ascomycota</taxon>
        <taxon>Pezizomycotina</taxon>
        <taxon>Sordariomycetes</taxon>
        <taxon>Hypocreomycetidae</taxon>
        <taxon>Hypocreales</taxon>
        <taxon>Nectriaceae</taxon>
        <taxon>Dactylonectria</taxon>
    </lineage>
</organism>
<dbReference type="EMBL" id="JAGMUU010000022">
    <property type="protein sequence ID" value="KAH7127893.1"/>
    <property type="molecule type" value="Genomic_DNA"/>
</dbReference>
<feature type="transmembrane region" description="Helical" evidence="1">
    <location>
        <begin position="185"/>
        <end position="202"/>
    </location>
</feature>
<feature type="transmembrane region" description="Helical" evidence="1">
    <location>
        <begin position="84"/>
        <end position="102"/>
    </location>
</feature>
<protein>
    <submittedName>
        <fullName evidence="2">Uncharacterized protein</fullName>
    </submittedName>
</protein>
<name>A0A9P9IMG0_9HYPO</name>
<proteinExistence type="predicted"/>
<dbReference type="OrthoDB" id="5104607at2759"/>
<feature type="transmembrane region" description="Helical" evidence="1">
    <location>
        <begin position="34"/>
        <end position="53"/>
    </location>
</feature>
<evidence type="ECO:0000256" key="1">
    <source>
        <dbReference type="SAM" id="Phobius"/>
    </source>
</evidence>
<evidence type="ECO:0000313" key="3">
    <source>
        <dbReference type="Proteomes" id="UP000717696"/>
    </source>
</evidence>
<keyword evidence="3" id="KW-1185">Reference proteome</keyword>
<feature type="transmembrane region" description="Helical" evidence="1">
    <location>
        <begin position="145"/>
        <end position="165"/>
    </location>
</feature>
<keyword evidence="1" id="KW-0812">Transmembrane</keyword>
<dbReference type="AlphaFoldDB" id="A0A9P9IMG0"/>
<keyword evidence="1" id="KW-0472">Membrane</keyword>
<accession>A0A9P9IMG0</accession>
<comment type="caution">
    <text evidence="2">The sequence shown here is derived from an EMBL/GenBank/DDBJ whole genome shotgun (WGS) entry which is preliminary data.</text>
</comment>
<dbReference type="Proteomes" id="UP000717696">
    <property type="component" value="Unassembled WGS sequence"/>
</dbReference>
<keyword evidence="1" id="KW-1133">Transmembrane helix</keyword>
<reference evidence="2" key="1">
    <citation type="journal article" date="2021" name="Nat. Commun.">
        <title>Genetic determinants of endophytism in the Arabidopsis root mycobiome.</title>
        <authorList>
            <person name="Mesny F."/>
            <person name="Miyauchi S."/>
            <person name="Thiergart T."/>
            <person name="Pickel B."/>
            <person name="Atanasova L."/>
            <person name="Karlsson M."/>
            <person name="Huettel B."/>
            <person name="Barry K.W."/>
            <person name="Haridas S."/>
            <person name="Chen C."/>
            <person name="Bauer D."/>
            <person name="Andreopoulos W."/>
            <person name="Pangilinan J."/>
            <person name="LaButti K."/>
            <person name="Riley R."/>
            <person name="Lipzen A."/>
            <person name="Clum A."/>
            <person name="Drula E."/>
            <person name="Henrissat B."/>
            <person name="Kohler A."/>
            <person name="Grigoriev I.V."/>
            <person name="Martin F.M."/>
            <person name="Hacquard S."/>
        </authorList>
    </citation>
    <scope>NUCLEOTIDE SEQUENCE</scope>
    <source>
        <strain evidence="2">MPI-CAGE-AT-0021</strain>
    </source>
</reference>